<sequence>MLELGAEKNSTIAFPIPMEFLRLLDTTGKSEQQEH</sequence>
<evidence type="ECO:0000313" key="2">
    <source>
        <dbReference type="Proteomes" id="UP000030002"/>
    </source>
</evidence>
<keyword evidence="2" id="KW-1185">Reference proteome</keyword>
<organism evidence="1 2">
    <name type="scientific">Knoellia sinensis KCTC 19936</name>
    <dbReference type="NCBI Taxonomy" id="1385520"/>
    <lineage>
        <taxon>Bacteria</taxon>
        <taxon>Bacillati</taxon>
        <taxon>Actinomycetota</taxon>
        <taxon>Actinomycetes</taxon>
        <taxon>Micrococcales</taxon>
        <taxon>Intrasporangiaceae</taxon>
        <taxon>Knoellia</taxon>
    </lineage>
</organism>
<proteinExistence type="predicted"/>
<evidence type="ECO:0000313" key="1">
    <source>
        <dbReference type="EMBL" id="KGN30233.1"/>
    </source>
</evidence>
<gene>
    <name evidence="1" type="ORF">N802_09495</name>
</gene>
<reference evidence="1 2" key="1">
    <citation type="submission" date="2013-08" db="EMBL/GenBank/DDBJ databases">
        <title>The genome sequence of Knoellia sinensis.</title>
        <authorList>
            <person name="Zhu W."/>
            <person name="Wang G."/>
        </authorList>
    </citation>
    <scope>NUCLEOTIDE SEQUENCE [LARGE SCALE GENOMIC DNA]</scope>
    <source>
        <strain evidence="1 2">KCTC 19936</strain>
    </source>
</reference>
<name>A0A0A0IZK1_9MICO</name>
<dbReference type="EMBL" id="AVPJ01000021">
    <property type="protein sequence ID" value="KGN30233.1"/>
    <property type="molecule type" value="Genomic_DNA"/>
</dbReference>
<dbReference type="AlphaFoldDB" id="A0A0A0IZK1"/>
<accession>A0A0A0IZK1</accession>
<dbReference type="Proteomes" id="UP000030002">
    <property type="component" value="Unassembled WGS sequence"/>
</dbReference>
<comment type="caution">
    <text evidence="1">The sequence shown here is derived from an EMBL/GenBank/DDBJ whole genome shotgun (WGS) entry which is preliminary data.</text>
</comment>
<protein>
    <submittedName>
        <fullName evidence="1">Uncharacterized protein</fullName>
    </submittedName>
</protein>